<dbReference type="EMBL" id="CAOF01000180">
    <property type="protein sequence ID" value="CCO49661.1"/>
    <property type="molecule type" value="Genomic_DNA"/>
</dbReference>
<gene>
    <name evidence="2" type="ORF">VIBNISOn1_840068</name>
</gene>
<dbReference type="InterPro" id="IPR003646">
    <property type="entry name" value="SH3-like_bac-type"/>
</dbReference>
<dbReference type="PROSITE" id="PS51781">
    <property type="entry name" value="SH3B"/>
    <property type="match status" value="1"/>
</dbReference>
<dbReference type="SMART" id="SM00287">
    <property type="entry name" value="SH3b"/>
    <property type="match status" value="1"/>
</dbReference>
<evidence type="ECO:0000259" key="1">
    <source>
        <dbReference type="PROSITE" id="PS51781"/>
    </source>
</evidence>
<organism evidence="2 3">
    <name type="scientific">Vibrio nigripulchritudo SOn1</name>
    <dbReference type="NCBI Taxonomy" id="1238450"/>
    <lineage>
        <taxon>Bacteria</taxon>
        <taxon>Pseudomonadati</taxon>
        <taxon>Pseudomonadota</taxon>
        <taxon>Gammaproteobacteria</taxon>
        <taxon>Vibrionales</taxon>
        <taxon>Vibrionaceae</taxon>
        <taxon>Vibrio</taxon>
    </lineage>
</organism>
<reference evidence="2 3" key="1">
    <citation type="journal article" date="2013" name="ISME J.">
        <title>Comparative genomics of pathogenic lineages of Vibrio nigripulchritudo identifies virulence-associated traits.</title>
        <authorList>
            <person name="Goudenege D."/>
            <person name="Labreuche Y."/>
            <person name="Krin E."/>
            <person name="Ansquer D."/>
            <person name="Mangenot S."/>
            <person name="Calteau A."/>
            <person name="Medigue C."/>
            <person name="Mazel D."/>
            <person name="Polz M.F."/>
            <person name="Le Roux F."/>
        </authorList>
    </citation>
    <scope>NUCLEOTIDE SEQUENCE [LARGE SCALE GENOMIC DNA]</scope>
    <source>
        <strain evidence="2 3">SOn1</strain>
    </source>
</reference>
<comment type="caution">
    <text evidence="2">The sequence shown here is derived from an EMBL/GenBank/DDBJ whole genome shotgun (WGS) entry which is preliminary data.</text>
</comment>
<dbReference type="RefSeq" id="WP_004403381.1">
    <property type="nucleotide sequence ID" value="NZ_LK391965.1"/>
</dbReference>
<proteinExistence type="predicted"/>
<sequence length="222" mass="25018">MKKLLLLLILLGLGGGGAYYYFVMMPQMAMVAGSDGKVIEPDQQAEKPMMELEEKKNVATIELGEYYVTSSRLNVRREPGTNAPISRVLDIGDKVNVLESNQGWARISEYYEFGDGNFAQWVSEQFLSSSIPENLATVRSGRLEIAIKHSDNFVTHRNLFLKVSQALIDDGVCSNGDFKEMRGWLKSVDYQPRDVYYTYCGGIERENKIYLDAESGEVMDVN</sequence>
<feature type="domain" description="SH3b" evidence="1">
    <location>
        <begin position="63"/>
        <end position="131"/>
    </location>
</feature>
<dbReference type="Proteomes" id="UP000018211">
    <property type="component" value="Unassembled WGS sequence"/>
</dbReference>
<evidence type="ECO:0000313" key="2">
    <source>
        <dbReference type="EMBL" id="CCO49661.1"/>
    </source>
</evidence>
<dbReference type="Gene3D" id="2.30.30.40">
    <property type="entry name" value="SH3 Domains"/>
    <property type="match status" value="1"/>
</dbReference>
<name>A0AAV2VZ30_9VIBR</name>
<dbReference type="Pfam" id="PF08239">
    <property type="entry name" value="SH3_3"/>
    <property type="match status" value="1"/>
</dbReference>
<evidence type="ECO:0000313" key="3">
    <source>
        <dbReference type="Proteomes" id="UP000018211"/>
    </source>
</evidence>
<protein>
    <submittedName>
        <fullName evidence="2">SH3-like domain protein</fullName>
    </submittedName>
</protein>
<accession>A0AAV2VZ30</accession>
<dbReference type="AlphaFoldDB" id="A0AAV2VZ30"/>